<dbReference type="EMBL" id="CCXW01000001">
    <property type="protein sequence ID" value="CEG31045.1"/>
    <property type="molecule type" value="Genomic_DNA"/>
</dbReference>
<evidence type="ECO:0000313" key="1">
    <source>
        <dbReference type="EMBL" id="CEG31045.1"/>
    </source>
</evidence>
<dbReference type="Pfam" id="PF20131">
    <property type="entry name" value="MC3"/>
    <property type="match status" value="1"/>
</dbReference>
<evidence type="ECO:0000313" key="2">
    <source>
        <dbReference type="Proteomes" id="UP000182110"/>
    </source>
</evidence>
<organism evidence="1 2">
    <name type="scientific">Peribacillus simplex</name>
    <dbReference type="NCBI Taxonomy" id="1478"/>
    <lineage>
        <taxon>Bacteria</taxon>
        <taxon>Bacillati</taxon>
        <taxon>Bacillota</taxon>
        <taxon>Bacilli</taxon>
        <taxon>Bacillales</taxon>
        <taxon>Bacillaceae</taxon>
        <taxon>Peribacillus</taxon>
    </lineage>
</organism>
<sequence length="167" mass="19488">MINWDYRPSEVANLLNPAFCGVILRDFIRAYKEESGDGVPYELLFLLLPIVLHTNSRVNLPNSVRTHMHVWLQNVPEVRIGFSKRVKELVPFTKETISFLLQKGYLEIDEDGKVLSKNKRYRISLSRMNRDTNSYIQDYKNKSELVGKWFARTGSSSTIYTMWGIRP</sequence>
<name>A0AAN2TRF2_9BACI</name>
<keyword evidence="2" id="KW-1185">Reference proteome</keyword>
<gene>
    <name evidence="1" type="ORF">BN1180_01181</name>
</gene>
<dbReference type="InterPro" id="IPR045390">
    <property type="entry name" value="ABC-3C_MC3"/>
</dbReference>
<reference evidence="1 2" key="1">
    <citation type="journal article" date="2014" name="Genome Announc.">
        <title>Genome Sequence of Bacillus simplex Strain P558, Isolated from a Human Fecal Sample.</title>
        <authorList>
            <person name="Croce O."/>
            <person name="Hugon P."/>
            <person name="Lagier J.C."/>
            <person name="Bibi F."/>
            <person name="Robert C."/>
            <person name="Azhar E.I."/>
            <person name="Raoult D."/>
            <person name="Fournier P.E."/>
        </authorList>
    </citation>
    <scope>NUCLEOTIDE SEQUENCE [LARGE SCALE GENOMIC DNA]</scope>
    <source>
        <strain evidence="1 2">P558</strain>
    </source>
</reference>
<accession>A0AAN2TRF2</accession>
<comment type="caution">
    <text evidence="1">The sequence shown here is derived from an EMBL/GenBank/DDBJ whole genome shotgun (WGS) entry which is preliminary data.</text>
</comment>
<proteinExistence type="predicted"/>
<protein>
    <submittedName>
        <fullName evidence="1">Uncharacterized protein</fullName>
    </submittedName>
</protein>
<dbReference type="Proteomes" id="UP000182110">
    <property type="component" value="Unassembled WGS sequence"/>
</dbReference>
<dbReference type="AlphaFoldDB" id="A0AAN2TRF2"/>
<dbReference type="RefSeq" id="WP_072272473.1">
    <property type="nucleotide sequence ID" value="NZ_CCXW01000001.1"/>
</dbReference>